<sequence length="221" mass="25725">MLIRHCRMASLTNRGGPAGCAPVRGAYIASLSRRPLVWRQGFRPGSRRVRPAAIGDEGGLLFLDNGECLTFPKKRAQLGPCFEFSWEDALRVQLEALQKNNMPYSDHGVEVLYRFANFDPFVRAKYFGRSLDLGQFERFRRVMHSPYYATLLDNSGWEVLSTLQLDEGMWYVRVLVHDTHRLEQRIYSVTMLQRLGGCYDGYWYTDRWVCENQDVRKLWAD</sequence>
<gene>
    <name evidence="1" type="ORF">Vafri_20351</name>
</gene>
<accession>A0A8J4FD10</accession>
<evidence type="ECO:0000313" key="1">
    <source>
        <dbReference type="EMBL" id="GIL66880.1"/>
    </source>
</evidence>
<keyword evidence="2" id="KW-1185">Reference proteome</keyword>
<dbReference type="Proteomes" id="UP000747399">
    <property type="component" value="Unassembled WGS sequence"/>
</dbReference>
<dbReference type="AlphaFoldDB" id="A0A8J4FD10"/>
<dbReference type="PANTHER" id="PTHR35716">
    <property type="entry name" value="OS05G0574700 PROTEIN-RELATED"/>
    <property type="match status" value="1"/>
</dbReference>
<protein>
    <submittedName>
        <fullName evidence="1">Uncharacterized protein</fullName>
    </submittedName>
</protein>
<dbReference type="EMBL" id="BNCO01000091">
    <property type="protein sequence ID" value="GIL66880.1"/>
    <property type="molecule type" value="Genomic_DNA"/>
</dbReference>
<comment type="caution">
    <text evidence="1">The sequence shown here is derived from an EMBL/GenBank/DDBJ whole genome shotgun (WGS) entry which is preliminary data.</text>
</comment>
<reference evidence="1" key="1">
    <citation type="journal article" date="2021" name="Proc. Natl. Acad. Sci. U.S.A.">
        <title>Three genomes in the algal genus Volvox reveal the fate of a haploid sex-determining region after a transition to homothallism.</title>
        <authorList>
            <person name="Yamamoto K."/>
            <person name="Hamaji T."/>
            <person name="Kawai-Toyooka H."/>
            <person name="Matsuzaki R."/>
            <person name="Takahashi F."/>
            <person name="Nishimura Y."/>
            <person name="Kawachi M."/>
            <person name="Noguchi H."/>
            <person name="Minakuchi Y."/>
            <person name="Umen J.G."/>
            <person name="Toyoda A."/>
            <person name="Nozaki H."/>
        </authorList>
    </citation>
    <scope>NUCLEOTIDE SEQUENCE</scope>
    <source>
        <strain evidence="1">NIES-3780</strain>
    </source>
</reference>
<organism evidence="1 2">
    <name type="scientific">Volvox africanus</name>
    <dbReference type="NCBI Taxonomy" id="51714"/>
    <lineage>
        <taxon>Eukaryota</taxon>
        <taxon>Viridiplantae</taxon>
        <taxon>Chlorophyta</taxon>
        <taxon>core chlorophytes</taxon>
        <taxon>Chlorophyceae</taxon>
        <taxon>CS clade</taxon>
        <taxon>Chlamydomonadales</taxon>
        <taxon>Volvocaceae</taxon>
        <taxon>Volvox</taxon>
    </lineage>
</organism>
<evidence type="ECO:0000313" key="2">
    <source>
        <dbReference type="Proteomes" id="UP000747399"/>
    </source>
</evidence>
<name>A0A8J4FD10_9CHLO</name>
<dbReference type="PANTHER" id="PTHR35716:SF1">
    <property type="entry name" value="OS05G0574700 PROTEIN"/>
    <property type="match status" value="1"/>
</dbReference>
<proteinExistence type="predicted"/>